<evidence type="ECO:0000313" key="2">
    <source>
        <dbReference type="Proteomes" id="UP001612741"/>
    </source>
</evidence>
<dbReference type="Proteomes" id="UP001612741">
    <property type="component" value="Unassembled WGS sequence"/>
</dbReference>
<dbReference type="Gene3D" id="3.10.28.10">
    <property type="entry name" value="Homing endonucleases"/>
    <property type="match status" value="1"/>
</dbReference>
<keyword evidence="2" id="KW-1185">Reference proteome</keyword>
<gene>
    <name evidence="1" type="ORF">ACIBG2_09710</name>
</gene>
<dbReference type="InterPro" id="IPR027434">
    <property type="entry name" value="Homing_endonucl"/>
</dbReference>
<organism evidence="1 2">
    <name type="scientific">Nonomuraea typhae</name>
    <dbReference type="NCBI Taxonomy" id="2603600"/>
    <lineage>
        <taxon>Bacteria</taxon>
        <taxon>Bacillati</taxon>
        <taxon>Actinomycetota</taxon>
        <taxon>Actinomycetes</taxon>
        <taxon>Streptosporangiales</taxon>
        <taxon>Streptosporangiaceae</taxon>
        <taxon>Nonomuraea</taxon>
    </lineage>
</organism>
<comment type="caution">
    <text evidence="1">The sequence shown here is derived from an EMBL/GenBank/DDBJ whole genome shotgun (WGS) entry which is preliminary data.</text>
</comment>
<dbReference type="EMBL" id="JBITGY010000002">
    <property type="protein sequence ID" value="MFI6497651.1"/>
    <property type="molecule type" value="Genomic_DNA"/>
</dbReference>
<proteinExistence type="predicted"/>
<accession>A0ABW7YPQ5</accession>
<name>A0ABW7YPQ5_9ACTN</name>
<protein>
    <submittedName>
        <fullName evidence="1">Helix-turn-helix domain-containing protein</fullName>
    </submittedName>
</protein>
<reference evidence="1 2" key="1">
    <citation type="submission" date="2024-10" db="EMBL/GenBank/DDBJ databases">
        <title>The Natural Products Discovery Center: Release of the First 8490 Sequenced Strains for Exploring Actinobacteria Biosynthetic Diversity.</title>
        <authorList>
            <person name="Kalkreuter E."/>
            <person name="Kautsar S.A."/>
            <person name="Yang D."/>
            <person name="Bader C.D."/>
            <person name="Teijaro C.N."/>
            <person name="Fluegel L."/>
            <person name="Davis C.M."/>
            <person name="Simpson J.R."/>
            <person name="Lauterbach L."/>
            <person name="Steele A.D."/>
            <person name="Gui C."/>
            <person name="Meng S."/>
            <person name="Li G."/>
            <person name="Viehrig K."/>
            <person name="Ye F."/>
            <person name="Su P."/>
            <person name="Kiefer A.F."/>
            <person name="Nichols A."/>
            <person name="Cepeda A.J."/>
            <person name="Yan W."/>
            <person name="Fan B."/>
            <person name="Jiang Y."/>
            <person name="Adhikari A."/>
            <person name="Zheng C.-J."/>
            <person name="Schuster L."/>
            <person name="Cowan T.M."/>
            <person name="Smanski M.J."/>
            <person name="Chevrette M.G."/>
            <person name="De Carvalho L.P.S."/>
            <person name="Shen B."/>
        </authorList>
    </citation>
    <scope>NUCLEOTIDE SEQUENCE [LARGE SCALE GENOMIC DNA]</scope>
    <source>
        <strain evidence="1 2">NPDC050545</strain>
    </source>
</reference>
<evidence type="ECO:0000313" key="1">
    <source>
        <dbReference type="EMBL" id="MFI6497651.1"/>
    </source>
</evidence>
<sequence>MHPLTLRRQALRLLDSGLTLNEVSRQLDLPYATVAEWRRHRRIHSPVTDSCPRCAEVACLPDPADAYCYLLGLYLGDGHIVHHRRGVYRLKIACAEAWPGILEEAAGAIHAITGRPVGRARQTGCVSVNSYSKHWPHLFPQHGPGRKHERRIVLEAWQSELVARHPGRLVRGLVHSDGWRGTNRVRRRVDGADHWYAYPRYLFKNESPDIRGIYCDALDALGVAWRQNKRDEISVARREAVDLLDRHVGPKY</sequence>
<dbReference type="RefSeq" id="WP_397080627.1">
    <property type="nucleotide sequence ID" value="NZ_JBITGY010000002.1"/>
</dbReference>